<comment type="caution">
    <text evidence="6">The sequence shown here is derived from an EMBL/GenBank/DDBJ whole genome shotgun (WGS) entry which is preliminary data.</text>
</comment>
<dbReference type="InterPro" id="IPR051313">
    <property type="entry name" value="Bact_iron-sidero_bind"/>
</dbReference>
<dbReference type="Gene3D" id="3.40.50.1980">
    <property type="entry name" value="Nitrogenase molybdenum iron protein domain"/>
    <property type="match status" value="2"/>
</dbReference>
<evidence type="ECO:0000256" key="1">
    <source>
        <dbReference type="ARBA" id="ARBA00004196"/>
    </source>
</evidence>
<protein>
    <recommendedName>
        <fullName evidence="5">Fe/B12 periplasmic-binding domain-containing protein</fullName>
    </recommendedName>
</protein>
<dbReference type="SUPFAM" id="SSF53807">
    <property type="entry name" value="Helical backbone' metal receptor"/>
    <property type="match status" value="1"/>
</dbReference>
<dbReference type="AlphaFoldDB" id="A0A4C2ENW1"/>
<dbReference type="InterPro" id="IPR002491">
    <property type="entry name" value="ABC_transptr_periplasmic_BD"/>
</dbReference>
<evidence type="ECO:0000256" key="3">
    <source>
        <dbReference type="ARBA" id="ARBA00022729"/>
    </source>
</evidence>
<evidence type="ECO:0000256" key="4">
    <source>
        <dbReference type="SAM" id="MobiDB-lite"/>
    </source>
</evidence>
<keyword evidence="3" id="KW-0732">Signal</keyword>
<evidence type="ECO:0000313" key="7">
    <source>
        <dbReference type="Proteomes" id="UP000304382"/>
    </source>
</evidence>
<dbReference type="PANTHER" id="PTHR30532:SF1">
    <property type="entry name" value="IRON(3+)-HYDROXAMATE-BINDING PROTEIN FHUD"/>
    <property type="match status" value="1"/>
</dbReference>
<sequence>MVGGADTTSAPAESETAAGGSTDGSYTVTVKPYGSHTFEEVPETYFASVWSGFGVSLDMLPTYGGRTDKINGKFYDLVPGLEYDTSEITVLTGGKGGFDKEVFYEHEPDVIFLDPRYLKQQAGWTDQDIQEISTNVGPFLGSQVHQPINEQDPYYDLYGAFEKFAEVFQRQKQYRAWEEYHSQILSDVQSRLPPEDERPTATSLIRGINPASGHFMPVHIEENKSNTRTLAQLGVKDAFEGQNIDGEVGIEAVLQADPDVISTPSLCMDSHEDFVNNVVEPMESNDQTSQLTAVQEGNLVRTAGHYIDPITDLFSLEAGAKQLYPEKFGEWPGPAGEVPEDEQLFDRQRVGELVSGDL</sequence>
<dbReference type="Proteomes" id="UP000304382">
    <property type="component" value="Unassembled WGS sequence"/>
</dbReference>
<dbReference type="Pfam" id="PF01497">
    <property type="entry name" value="Peripla_BP_2"/>
    <property type="match status" value="1"/>
</dbReference>
<feature type="domain" description="Fe/B12 periplasmic-binding" evidence="5">
    <location>
        <begin position="105"/>
        <end position="302"/>
    </location>
</feature>
<evidence type="ECO:0000256" key="2">
    <source>
        <dbReference type="ARBA" id="ARBA00022448"/>
    </source>
</evidence>
<comment type="subcellular location">
    <subcellularLocation>
        <location evidence="1">Cell envelope</location>
    </subcellularLocation>
</comment>
<keyword evidence="7" id="KW-1185">Reference proteome</keyword>
<feature type="compositionally biased region" description="Low complexity" evidence="4">
    <location>
        <begin position="1"/>
        <end position="20"/>
    </location>
</feature>
<feature type="region of interest" description="Disordered" evidence="4">
    <location>
        <begin position="1"/>
        <end position="25"/>
    </location>
</feature>
<evidence type="ECO:0000259" key="5">
    <source>
        <dbReference type="Pfam" id="PF01497"/>
    </source>
</evidence>
<accession>A0A4C2ENW1</accession>
<reference evidence="6 7" key="1">
    <citation type="submission" date="2019-02" db="EMBL/GenBank/DDBJ databases">
        <title>Haloarcula mannanilyticum sp. nov., a mannan degrading haloarchaeon isolated from commercial salt.</title>
        <authorList>
            <person name="Enomoto S."/>
            <person name="Shimane Y."/>
            <person name="Kamekura M."/>
            <person name="Ito T."/>
            <person name="Moriya O."/>
            <person name="Ihara K."/>
            <person name="Takahashi-Ando N."/>
            <person name="Fukushima Y."/>
            <person name="Yoshida Y."/>
            <person name="Usama R."/>
            <person name="Takai K."/>
            <person name="Minegishi H."/>
        </authorList>
    </citation>
    <scope>NUCLEOTIDE SEQUENCE [LARGE SCALE GENOMIC DNA]</scope>
    <source>
        <strain evidence="6 7">MD130-1</strain>
    </source>
</reference>
<proteinExistence type="predicted"/>
<gene>
    <name evidence="6" type="ORF">Harman_41460</name>
</gene>
<evidence type="ECO:0000313" key="6">
    <source>
        <dbReference type="EMBL" id="GCF16211.1"/>
    </source>
</evidence>
<organism evidence="6 7">
    <name type="scientific">Haloarcula mannanilytica</name>
    <dbReference type="NCBI Taxonomy" id="2509225"/>
    <lineage>
        <taxon>Archaea</taxon>
        <taxon>Methanobacteriati</taxon>
        <taxon>Methanobacteriota</taxon>
        <taxon>Stenosarchaea group</taxon>
        <taxon>Halobacteria</taxon>
        <taxon>Halobacteriales</taxon>
        <taxon>Haloarculaceae</taxon>
        <taxon>Haloarcula</taxon>
    </lineage>
</organism>
<keyword evidence="2" id="KW-0813">Transport</keyword>
<feature type="region of interest" description="Disordered" evidence="4">
    <location>
        <begin position="330"/>
        <end position="358"/>
    </location>
</feature>
<name>A0A4C2ENW1_9EURY</name>
<dbReference type="PANTHER" id="PTHR30532">
    <property type="entry name" value="IRON III DICITRATE-BINDING PERIPLASMIC PROTEIN"/>
    <property type="match status" value="1"/>
</dbReference>
<dbReference type="EMBL" id="BIXZ01000020">
    <property type="protein sequence ID" value="GCF16211.1"/>
    <property type="molecule type" value="Genomic_DNA"/>
</dbReference>